<accession>A0AAP0GHV6</accession>
<dbReference type="PANTHER" id="PTHR45952">
    <property type="entry name" value="ALUMINUM INDUCED PROTEIN WITH YGL AND LRDR MOTIFS"/>
    <property type="match status" value="1"/>
</dbReference>
<dbReference type="EMBL" id="JBCNJP010003314">
    <property type="protein sequence ID" value="KAK9050113.1"/>
    <property type="molecule type" value="Genomic_DNA"/>
</dbReference>
<gene>
    <name evidence="2" type="ORF">SSX86_030916</name>
</gene>
<keyword evidence="3" id="KW-1185">Reference proteome</keyword>
<organism evidence="2 3">
    <name type="scientific">Deinandra increscens subsp. villosa</name>
    <dbReference type="NCBI Taxonomy" id="3103831"/>
    <lineage>
        <taxon>Eukaryota</taxon>
        <taxon>Viridiplantae</taxon>
        <taxon>Streptophyta</taxon>
        <taxon>Embryophyta</taxon>
        <taxon>Tracheophyta</taxon>
        <taxon>Spermatophyta</taxon>
        <taxon>Magnoliopsida</taxon>
        <taxon>eudicotyledons</taxon>
        <taxon>Gunneridae</taxon>
        <taxon>Pentapetalae</taxon>
        <taxon>asterids</taxon>
        <taxon>campanulids</taxon>
        <taxon>Asterales</taxon>
        <taxon>Asteraceae</taxon>
        <taxon>Asteroideae</taxon>
        <taxon>Heliantheae alliance</taxon>
        <taxon>Madieae</taxon>
        <taxon>Madiinae</taxon>
        <taxon>Deinandra</taxon>
    </lineage>
</organism>
<dbReference type="Pfam" id="PF12481">
    <property type="entry name" value="DUF3700"/>
    <property type="match status" value="1"/>
</dbReference>
<dbReference type="InterPro" id="IPR024286">
    <property type="entry name" value="DUF3700"/>
</dbReference>
<dbReference type="Proteomes" id="UP001408789">
    <property type="component" value="Unassembled WGS sequence"/>
</dbReference>
<dbReference type="PANTHER" id="PTHR45952:SF8">
    <property type="entry name" value="STEM-SPECIFIC PROTEIN TSJT1"/>
    <property type="match status" value="1"/>
</dbReference>
<evidence type="ECO:0000313" key="3">
    <source>
        <dbReference type="Proteomes" id="UP001408789"/>
    </source>
</evidence>
<proteinExistence type="predicted"/>
<protein>
    <recommendedName>
        <fullName evidence="1">DUF3700 domain-containing protein</fullName>
    </recommendedName>
</protein>
<dbReference type="AlphaFoldDB" id="A0AAP0GHV6"/>
<dbReference type="SMART" id="SM01172">
    <property type="entry name" value="DUF3700"/>
    <property type="match status" value="1"/>
</dbReference>
<name>A0AAP0GHV6_9ASTR</name>
<evidence type="ECO:0000313" key="2">
    <source>
        <dbReference type="EMBL" id="KAK9050113.1"/>
    </source>
</evidence>
<comment type="caution">
    <text evidence="2">The sequence shown here is derived from an EMBL/GenBank/DDBJ whole genome shotgun (WGS) entry which is preliminary data.</text>
</comment>
<evidence type="ECO:0000259" key="1">
    <source>
        <dbReference type="SMART" id="SM01172"/>
    </source>
</evidence>
<reference evidence="2 3" key="1">
    <citation type="submission" date="2024-04" db="EMBL/GenBank/DDBJ databases">
        <title>The reference genome of an endangered Asteraceae, Deinandra increscens subsp. villosa, native to the Central Coast of California.</title>
        <authorList>
            <person name="Guilliams M."/>
            <person name="Hasenstab-Lehman K."/>
            <person name="Meyer R."/>
            <person name="Mcevoy S."/>
        </authorList>
    </citation>
    <scope>NUCLEOTIDE SEQUENCE [LARGE SCALE GENOMIC DNA]</scope>
    <source>
        <tissue evidence="2">Leaf</tissue>
    </source>
</reference>
<sequence>MLAVFGKKIANPPKELSLPFKGSRNLKTREEVAALISSGWADLTRYMFCNGDFMAVSHQDEHATYPRSIVVIDDIFCIFNGYLQNTCDLRRRYGLSRQATEAMVVERILKELL</sequence>
<dbReference type="InterPro" id="IPR044828">
    <property type="entry name" value="TSJT1-like"/>
</dbReference>
<feature type="domain" description="DUF3700" evidence="1">
    <location>
        <begin position="2"/>
        <end position="111"/>
    </location>
</feature>